<dbReference type="RefSeq" id="WP_377122271.1">
    <property type="nucleotide sequence ID" value="NZ_JBHUHN010000001.1"/>
</dbReference>
<dbReference type="InterPro" id="IPR036922">
    <property type="entry name" value="Rieske_2Fe-2S_sf"/>
</dbReference>
<dbReference type="PROSITE" id="PS51257">
    <property type="entry name" value="PROKAR_LIPOPROTEIN"/>
    <property type="match status" value="1"/>
</dbReference>
<accession>A0ABW5XJK7</accession>
<keyword evidence="2" id="KW-1185">Reference proteome</keyword>
<evidence type="ECO:0000313" key="1">
    <source>
        <dbReference type="EMBL" id="MFD2863168.1"/>
    </source>
</evidence>
<evidence type="ECO:0000313" key="2">
    <source>
        <dbReference type="Proteomes" id="UP001597601"/>
    </source>
</evidence>
<dbReference type="EMBL" id="JBHUON010000001">
    <property type="protein sequence ID" value="MFD2863168.1"/>
    <property type="molecule type" value="Genomic_DNA"/>
</dbReference>
<reference evidence="2" key="1">
    <citation type="journal article" date="2019" name="Int. J. Syst. Evol. Microbiol.">
        <title>The Global Catalogue of Microorganisms (GCM) 10K type strain sequencing project: providing services to taxonomists for standard genome sequencing and annotation.</title>
        <authorList>
            <consortium name="The Broad Institute Genomics Platform"/>
            <consortium name="The Broad Institute Genome Sequencing Center for Infectious Disease"/>
            <person name="Wu L."/>
            <person name="Ma J."/>
        </authorList>
    </citation>
    <scope>NUCLEOTIDE SEQUENCE [LARGE SCALE GENOMIC DNA]</scope>
    <source>
        <strain evidence="2">KCTC 52232</strain>
    </source>
</reference>
<gene>
    <name evidence="1" type="ORF">ACFSYC_00590</name>
</gene>
<dbReference type="Proteomes" id="UP001597601">
    <property type="component" value="Unassembled WGS sequence"/>
</dbReference>
<protein>
    <recommendedName>
        <fullName evidence="3">Nitrite reductase/ring-hydroxylating ferredoxin subunit</fullName>
    </recommendedName>
</protein>
<dbReference type="Gene3D" id="2.102.10.10">
    <property type="entry name" value="Rieske [2Fe-2S] iron-sulphur domain"/>
    <property type="match status" value="1"/>
</dbReference>
<proteinExistence type="predicted"/>
<organism evidence="1 2">
    <name type="scientific">Mucilaginibacter antarcticus</name>
    <dbReference type="NCBI Taxonomy" id="1855725"/>
    <lineage>
        <taxon>Bacteria</taxon>
        <taxon>Pseudomonadati</taxon>
        <taxon>Bacteroidota</taxon>
        <taxon>Sphingobacteriia</taxon>
        <taxon>Sphingobacteriales</taxon>
        <taxon>Sphingobacteriaceae</taxon>
        <taxon>Mucilaginibacter</taxon>
    </lineage>
</organism>
<name>A0ABW5XJK7_9SPHI</name>
<evidence type="ECO:0008006" key="3">
    <source>
        <dbReference type="Google" id="ProtNLM"/>
    </source>
</evidence>
<sequence length="137" mass="14754">MIKKPGIIALLILSWFGCGKSTDYVPSVAVNFQMALNDPRLAALKNPGGAVIINGYGVSGLILYRTTQGYAAYDRCSAYQPQNKCALNLDNPTLTVTDPCSGAKWLLQDGTPAKAPAVKSLKTYTVNVSYFEIFVTN</sequence>
<comment type="caution">
    <text evidence="1">The sequence shown here is derived from an EMBL/GenBank/DDBJ whole genome shotgun (WGS) entry which is preliminary data.</text>
</comment>